<dbReference type="PATRIC" id="fig|1389415.4.peg.4"/>
<dbReference type="PANTHER" id="PTHR30231:SF4">
    <property type="entry name" value="PROTEIN NEN2"/>
    <property type="match status" value="1"/>
</dbReference>
<dbReference type="InterPro" id="IPR013520">
    <property type="entry name" value="Ribonucl_H"/>
</dbReference>
<dbReference type="PANTHER" id="PTHR30231">
    <property type="entry name" value="DNA POLYMERASE III SUBUNIT EPSILON"/>
    <property type="match status" value="1"/>
</dbReference>
<evidence type="ECO:0000259" key="4">
    <source>
        <dbReference type="SMART" id="SM00479"/>
    </source>
</evidence>
<dbReference type="CDD" id="cd06127">
    <property type="entry name" value="DEDDh"/>
    <property type="match status" value="1"/>
</dbReference>
<keyword evidence="6" id="KW-1185">Reference proteome</keyword>
<evidence type="ECO:0000256" key="3">
    <source>
        <dbReference type="ARBA" id="ARBA00022839"/>
    </source>
</evidence>
<dbReference type="Proteomes" id="UP000017133">
    <property type="component" value="Unassembled WGS sequence"/>
</dbReference>
<dbReference type="GO" id="GO:0008408">
    <property type="term" value="F:3'-5' exonuclease activity"/>
    <property type="evidence" value="ECO:0007669"/>
    <property type="project" value="TreeGrafter"/>
</dbReference>
<feature type="domain" description="Exonuclease" evidence="4">
    <location>
        <begin position="105"/>
        <end position="274"/>
    </location>
</feature>
<dbReference type="SMART" id="SM00479">
    <property type="entry name" value="EXOIII"/>
    <property type="match status" value="1"/>
</dbReference>
<organism evidence="5 6">
    <name type="scientific">Photorhabdus temperata J3</name>
    <dbReference type="NCBI Taxonomy" id="1389415"/>
    <lineage>
        <taxon>Bacteria</taxon>
        <taxon>Pseudomonadati</taxon>
        <taxon>Pseudomonadota</taxon>
        <taxon>Gammaproteobacteria</taxon>
        <taxon>Enterobacterales</taxon>
        <taxon>Morganellaceae</taxon>
        <taxon>Photorhabdus</taxon>
    </lineage>
</organism>
<evidence type="ECO:0000313" key="6">
    <source>
        <dbReference type="Proteomes" id="UP000017133"/>
    </source>
</evidence>
<sequence length="314" mass="34832">MNDEELELARADAIKADRCFSKGRLRDEFRMKPKPGVEPVSFYKNGYGGQFGVYRIADCQPMKNKACSPASEKQIRAQSILSIKARMRSNLAKASVVAERWVNLEPLVLDTETTGLGERDQVIELAVTDIRGDVLLNTRLRPTVKISPQAMDVHGISEGELTNEPMWPQIAPALAQLLSGRHVVIFNSSFDSRLLRQTAGAFGDHMPWWEERNLLCAMTLAADAFGSTNRHGTISLADATYQASVVWKGQAHSAATDAIATADLVTEIATVHRELEAQLQELQAKVIWNDRTILRRKPQIFFGLAEGPSEAHRP</sequence>
<dbReference type="InterPro" id="IPR012337">
    <property type="entry name" value="RNaseH-like_sf"/>
</dbReference>
<dbReference type="SUPFAM" id="SSF53098">
    <property type="entry name" value="Ribonuclease H-like"/>
    <property type="match status" value="1"/>
</dbReference>
<gene>
    <name evidence="5" type="ORF">O185_00025</name>
</gene>
<reference evidence="5 6" key="1">
    <citation type="submission" date="2013-10" db="EMBL/GenBank/DDBJ databases">
        <title>Whole Genome Shotgun Sequence of Photorhabdus temperata J3.</title>
        <authorList>
            <person name="Park G.-S."/>
            <person name="Hong S.-J."/>
            <person name="Shin J.-H."/>
        </authorList>
    </citation>
    <scope>NUCLEOTIDE SEQUENCE [LARGE SCALE GENOMIC DNA]</scope>
    <source>
        <strain evidence="5 6">J3</strain>
    </source>
</reference>
<evidence type="ECO:0000313" key="5">
    <source>
        <dbReference type="EMBL" id="ERT15113.1"/>
    </source>
</evidence>
<keyword evidence="1" id="KW-0540">Nuclease</keyword>
<dbReference type="Gene3D" id="3.30.420.10">
    <property type="entry name" value="Ribonuclease H-like superfamily/Ribonuclease H"/>
    <property type="match status" value="1"/>
</dbReference>
<evidence type="ECO:0000256" key="2">
    <source>
        <dbReference type="ARBA" id="ARBA00022801"/>
    </source>
</evidence>
<dbReference type="InterPro" id="IPR036397">
    <property type="entry name" value="RNaseH_sf"/>
</dbReference>
<keyword evidence="3 5" id="KW-0269">Exonuclease</keyword>
<dbReference type="GO" id="GO:0006259">
    <property type="term" value="P:DNA metabolic process"/>
    <property type="evidence" value="ECO:0007669"/>
    <property type="project" value="UniProtKB-ARBA"/>
</dbReference>
<name>U7R5H1_PHOTE</name>
<protein>
    <submittedName>
        <fullName evidence="5">3'-5' exonuclease</fullName>
    </submittedName>
</protein>
<comment type="caution">
    <text evidence="5">The sequence shown here is derived from an EMBL/GenBank/DDBJ whole genome shotgun (WGS) entry which is preliminary data.</text>
</comment>
<dbReference type="EMBL" id="AXDT01000001">
    <property type="protein sequence ID" value="ERT15113.1"/>
    <property type="molecule type" value="Genomic_DNA"/>
</dbReference>
<dbReference type="Pfam" id="PF00929">
    <property type="entry name" value="RNase_T"/>
    <property type="match status" value="1"/>
</dbReference>
<evidence type="ECO:0000256" key="1">
    <source>
        <dbReference type="ARBA" id="ARBA00022722"/>
    </source>
</evidence>
<dbReference type="AlphaFoldDB" id="U7R5H1"/>
<keyword evidence="2" id="KW-0378">Hydrolase</keyword>
<dbReference type="GO" id="GO:0003676">
    <property type="term" value="F:nucleic acid binding"/>
    <property type="evidence" value="ECO:0007669"/>
    <property type="project" value="InterPro"/>
</dbReference>
<accession>U7R5H1</accession>
<proteinExistence type="predicted"/>